<accession>A0A1D9G669</accession>
<feature type="domain" description="Methyltransferase FkbM" evidence="1">
    <location>
        <begin position="75"/>
        <end position="226"/>
    </location>
</feature>
<evidence type="ECO:0000259" key="1">
    <source>
        <dbReference type="Pfam" id="PF05050"/>
    </source>
</evidence>
<organism evidence="2 3">
    <name type="scientific">Moorena producens (strain JHB)</name>
    <dbReference type="NCBI Taxonomy" id="1454205"/>
    <lineage>
        <taxon>Bacteria</taxon>
        <taxon>Bacillati</taxon>
        <taxon>Cyanobacteriota</taxon>
        <taxon>Cyanophyceae</taxon>
        <taxon>Coleofasciculales</taxon>
        <taxon>Coleofasciculaceae</taxon>
        <taxon>Moorena</taxon>
    </lineage>
</organism>
<dbReference type="Pfam" id="PF05050">
    <property type="entry name" value="Methyltransf_21"/>
    <property type="match status" value="1"/>
</dbReference>
<keyword evidence="2" id="KW-0489">Methyltransferase</keyword>
<dbReference type="GO" id="GO:0008168">
    <property type="term" value="F:methyltransferase activity"/>
    <property type="evidence" value="ECO:0007669"/>
    <property type="project" value="UniProtKB-KW"/>
</dbReference>
<dbReference type="InterPro" id="IPR052514">
    <property type="entry name" value="SAM-dependent_MTase"/>
</dbReference>
<dbReference type="Proteomes" id="UP000176944">
    <property type="component" value="Chromosome"/>
</dbReference>
<proteinExistence type="predicted"/>
<dbReference type="GO" id="GO:0032259">
    <property type="term" value="P:methylation"/>
    <property type="evidence" value="ECO:0007669"/>
    <property type="project" value="UniProtKB-KW"/>
</dbReference>
<dbReference type="EMBL" id="CP017708">
    <property type="protein sequence ID" value="AOY82985.1"/>
    <property type="molecule type" value="Genomic_DNA"/>
</dbReference>
<dbReference type="Gene3D" id="3.40.50.150">
    <property type="entry name" value="Vaccinia Virus protein VP39"/>
    <property type="match status" value="1"/>
</dbReference>
<protein>
    <submittedName>
        <fullName evidence="2">FkbM family methyltransferase</fullName>
    </submittedName>
</protein>
<dbReference type="PANTHER" id="PTHR34203">
    <property type="entry name" value="METHYLTRANSFERASE, FKBM FAMILY PROTEIN"/>
    <property type="match status" value="1"/>
</dbReference>
<evidence type="ECO:0000313" key="3">
    <source>
        <dbReference type="Proteomes" id="UP000176944"/>
    </source>
</evidence>
<keyword evidence="2" id="KW-0808">Transferase</keyword>
<dbReference type="PANTHER" id="PTHR34203:SF15">
    <property type="entry name" value="SLL1173 PROTEIN"/>
    <property type="match status" value="1"/>
</dbReference>
<evidence type="ECO:0000313" key="2">
    <source>
        <dbReference type="EMBL" id="AOY82985.1"/>
    </source>
</evidence>
<name>A0A1D9G669_MOOP1</name>
<dbReference type="InterPro" id="IPR006342">
    <property type="entry name" value="FkbM_mtfrase"/>
</dbReference>
<dbReference type="AlphaFoldDB" id="A0A1D9G669"/>
<gene>
    <name evidence="2" type="ORF">BJP36_26790</name>
</gene>
<dbReference type="InterPro" id="IPR029063">
    <property type="entry name" value="SAM-dependent_MTases_sf"/>
</dbReference>
<dbReference type="SUPFAM" id="SSF53335">
    <property type="entry name" value="S-adenosyl-L-methionine-dependent methyltransferases"/>
    <property type="match status" value="1"/>
</dbReference>
<sequence length="250" mass="27346">MDLEQISRKSLFGQVLRLPLRLIPPQMTMPIWLGKLAGKKWIVGAGRNGCWLGTYEYQNQRVLEKTLKLGNTVFDIGAHAGFFTLLTSVLVGEKGKVFSFEPLPQNLGYLRKHLSINSITNATVMAAAVSERSGMASFRETSGSYQGGISSQGTLQVKMVSLDELIASGEIPVPDCIKIDVEGHEKFVLLGAKSLLASAHPTIFLSIHGRPVYQQCCQLLESLGYKIQVLDKPDGGELPKNLDLIASYPD</sequence>
<dbReference type="NCBIfam" id="TIGR01444">
    <property type="entry name" value="fkbM_fam"/>
    <property type="match status" value="1"/>
</dbReference>
<reference evidence="3" key="1">
    <citation type="submission" date="2016-10" db="EMBL/GenBank/DDBJ databases">
        <title>Comparative genomics uncovers the prolific and rare metabolic potential of the cyanobacterial genus Moorea.</title>
        <authorList>
            <person name="Leao T."/>
            <person name="Castelao G."/>
            <person name="Korobeynikov A."/>
            <person name="Monroe E.A."/>
            <person name="Podell S."/>
            <person name="Glukhov E."/>
            <person name="Allen E."/>
            <person name="Gerwick W.H."/>
            <person name="Gerwick L."/>
        </authorList>
    </citation>
    <scope>NUCLEOTIDE SEQUENCE [LARGE SCALE GENOMIC DNA]</scope>
    <source>
        <strain evidence="3">JHB</strain>
    </source>
</reference>